<dbReference type="AlphaFoldDB" id="A0A059B3H7"/>
<protein>
    <submittedName>
        <fullName evidence="1">Uncharacterized protein</fullName>
    </submittedName>
</protein>
<dbReference type="Gramene" id="KCW60225">
    <property type="protein sequence ID" value="KCW60225"/>
    <property type="gene ID" value="EUGRSUZ_H02938"/>
</dbReference>
<gene>
    <name evidence="1" type="ORF">EUGRSUZ_H02938</name>
</gene>
<evidence type="ECO:0000313" key="1">
    <source>
        <dbReference type="EMBL" id="KCW60225.1"/>
    </source>
</evidence>
<dbReference type="InParanoid" id="A0A059B3H7"/>
<name>A0A059B3H7_EUCGR</name>
<proteinExistence type="predicted"/>
<dbReference type="EMBL" id="KK198760">
    <property type="protein sequence ID" value="KCW60225.1"/>
    <property type="molecule type" value="Genomic_DNA"/>
</dbReference>
<sequence length="91" mass="10748">MFSYVAKDNHSFRFAMLREETKLDLSHQSSQFGAKPNQEFQPLKILVHNSFLYFIPSLEFKQSGKTLLRNTNTTYGQKHHILLHHKVLMKE</sequence>
<accession>A0A059B3H7</accession>
<reference evidence="1" key="1">
    <citation type="submission" date="2013-07" db="EMBL/GenBank/DDBJ databases">
        <title>The genome of Eucalyptus grandis.</title>
        <authorList>
            <person name="Schmutz J."/>
            <person name="Hayes R."/>
            <person name="Myburg A."/>
            <person name="Tuskan G."/>
            <person name="Grattapaglia D."/>
            <person name="Rokhsar D.S."/>
        </authorList>
    </citation>
    <scope>NUCLEOTIDE SEQUENCE</scope>
    <source>
        <tissue evidence="1">Leaf extractions</tissue>
    </source>
</reference>
<organism evidence="1">
    <name type="scientific">Eucalyptus grandis</name>
    <name type="common">Flooded gum</name>
    <dbReference type="NCBI Taxonomy" id="71139"/>
    <lineage>
        <taxon>Eukaryota</taxon>
        <taxon>Viridiplantae</taxon>
        <taxon>Streptophyta</taxon>
        <taxon>Embryophyta</taxon>
        <taxon>Tracheophyta</taxon>
        <taxon>Spermatophyta</taxon>
        <taxon>Magnoliopsida</taxon>
        <taxon>eudicotyledons</taxon>
        <taxon>Gunneridae</taxon>
        <taxon>Pentapetalae</taxon>
        <taxon>rosids</taxon>
        <taxon>malvids</taxon>
        <taxon>Myrtales</taxon>
        <taxon>Myrtaceae</taxon>
        <taxon>Myrtoideae</taxon>
        <taxon>Eucalypteae</taxon>
        <taxon>Eucalyptus</taxon>
    </lineage>
</organism>